<name>A0A1Z4JEH8_LEPBY</name>
<dbReference type="Proteomes" id="UP000217895">
    <property type="component" value="Chromosome"/>
</dbReference>
<evidence type="ECO:0000256" key="3">
    <source>
        <dbReference type="RuleBase" id="RU000363"/>
    </source>
</evidence>
<keyword evidence="2" id="KW-0560">Oxidoreductase</keyword>
<dbReference type="Pfam" id="PF00106">
    <property type="entry name" value="adh_short"/>
    <property type="match status" value="1"/>
</dbReference>
<dbReference type="InterPro" id="IPR002347">
    <property type="entry name" value="SDR_fam"/>
</dbReference>
<evidence type="ECO:0000313" key="5">
    <source>
        <dbReference type="Proteomes" id="UP000217895"/>
    </source>
</evidence>
<reference evidence="4 5" key="1">
    <citation type="submission" date="2017-06" db="EMBL/GenBank/DDBJ databases">
        <title>Genome sequencing of cyanobaciteial culture collection at National Institute for Environmental Studies (NIES).</title>
        <authorList>
            <person name="Hirose Y."/>
            <person name="Shimura Y."/>
            <person name="Fujisawa T."/>
            <person name="Nakamura Y."/>
            <person name="Kawachi M."/>
        </authorList>
    </citation>
    <scope>NUCLEOTIDE SEQUENCE [LARGE SCALE GENOMIC DNA]</scope>
    <source>
        <strain evidence="4 5">NIES-2135</strain>
    </source>
</reference>
<dbReference type="GO" id="GO:0016491">
    <property type="term" value="F:oxidoreductase activity"/>
    <property type="evidence" value="ECO:0007669"/>
    <property type="project" value="UniProtKB-KW"/>
</dbReference>
<dbReference type="Gene3D" id="3.40.50.720">
    <property type="entry name" value="NAD(P)-binding Rossmann-like Domain"/>
    <property type="match status" value="1"/>
</dbReference>
<proteinExistence type="inferred from homology"/>
<accession>A0A1Z4JEH8</accession>
<dbReference type="CDD" id="cd05374">
    <property type="entry name" value="17beta-HSD-like_SDR_c"/>
    <property type="match status" value="1"/>
</dbReference>
<sequence length="266" mass="29447">MSKTVLITGASTGIGRSTAILFAEKGWNVIATMRNPEKANFSSDKIHVLPLDVTNSDSIHTAIAKSLEFGKIDVLVNNAGYGLMGAFENCSPAQIQRQFDTNVFGLMEVTRALLPHFRESRSGVIINVASIGGKMSFPTYSLYNSTKWAVEGFSEGLQYELEQFNIRVKLIEPGPIKTDFYDRSPEIATSDLKVYDEYVNKIIPKMNQAGEKAPAPEVVAKTIYKAATDPSRRLRYPADPGAWTAVILRKLLPSHIFSTIIRSNFH</sequence>
<dbReference type="InterPro" id="IPR036291">
    <property type="entry name" value="NAD(P)-bd_dom_sf"/>
</dbReference>
<keyword evidence="5" id="KW-1185">Reference proteome</keyword>
<evidence type="ECO:0000256" key="1">
    <source>
        <dbReference type="ARBA" id="ARBA00006484"/>
    </source>
</evidence>
<dbReference type="PANTHER" id="PTHR43976">
    <property type="entry name" value="SHORT CHAIN DEHYDROGENASE"/>
    <property type="match status" value="1"/>
</dbReference>
<dbReference type="PANTHER" id="PTHR43976:SF16">
    <property type="entry name" value="SHORT-CHAIN DEHYDROGENASE_REDUCTASE FAMILY PROTEIN"/>
    <property type="match status" value="1"/>
</dbReference>
<organism evidence="4 5">
    <name type="scientific">Leptolyngbya boryana NIES-2135</name>
    <dbReference type="NCBI Taxonomy" id="1973484"/>
    <lineage>
        <taxon>Bacteria</taxon>
        <taxon>Bacillati</taxon>
        <taxon>Cyanobacteriota</taxon>
        <taxon>Cyanophyceae</taxon>
        <taxon>Leptolyngbyales</taxon>
        <taxon>Leptolyngbyaceae</taxon>
        <taxon>Leptolyngbya group</taxon>
        <taxon>Leptolyngbya</taxon>
    </lineage>
</organism>
<evidence type="ECO:0000256" key="2">
    <source>
        <dbReference type="ARBA" id="ARBA00023002"/>
    </source>
</evidence>
<comment type="similarity">
    <text evidence="1 3">Belongs to the short-chain dehydrogenases/reductases (SDR) family.</text>
</comment>
<dbReference type="PRINTS" id="PR00080">
    <property type="entry name" value="SDRFAMILY"/>
</dbReference>
<dbReference type="EMBL" id="AP018203">
    <property type="protein sequence ID" value="BAY55185.1"/>
    <property type="molecule type" value="Genomic_DNA"/>
</dbReference>
<protein>
    <submittedName>
        <fullName evidence="4">Short-chain dehydrogenase/reductase SDR</fullName>
    </submittedName>
</protein>
<dbReference type="InterPro" id="IPR020904">
    <property type="entry name" value="Sc_DH/Rdtase_CS"/>
</dbReference>
<dbReference type="InterPro" id="IPR051911">
    <property type="entry name" value="SDR_oxidoreductase"/>
</dbReference>
<evidence type="ECO:0000313" key="4">
    <source>
        <dbReference type="EMBL" id="BAY55185.1"/>
    </source>
</evidence>
<gene>
    <name evidence="4" type="ORF">NIES2135_20070</name>
</gene>
<dbReference type="AlphaFoldDB" id="A0A1Z4JEH8"/>
<dbReference type="PRINTS" id="PR00081">
    <property type="entry name" value="GDHRDH"/>
</dbReference>
<dbReference type="SUPFAM" id="SSF51735">
    <property type="entry name" value="NAD(P)-binding Rossmann-fold domains"/>
    <property type="match status" value="1"/>
</dbReference>
<dbReference type="PROSITE" id="PS00061">
    <property type="entry name" value="ADH_SHORT"/>
    <property type="match status" value="1"/>
</dbReference>